<gene>
    <name evidence="17" type="ORF">MENT_LOCUS10901</name>
</gene>
<evidence type="ECO:0000256" key="8">
    <source>
        <dbReference type="ARBA" id="ARBA00023125"/>
    </source>
</evidence>
<dbReference type="FunFam" id="1.10.10.60:FF:000021">
    <property type="entry name" value="CDC5 cell division cycle 5-like"/>
    <property type="match status" value="1"/>
</dbReference>
<evidence type="ECO:0000256" key="2">
    <source>
        <dbReference type="ARBA" id="ARBA00010506"/>
    </source>
</evidence>
<dbReference type="InterPro" id="IPR009057">
    <property type="entry name" value="Homeodomain-like_sf"/>
</dbReference>
<dbReference type="GO" id="GO:0000981">
    <property type="term" value="F:DNA-binding transcription factor activity, RNA polymerase II-specific"/>
    <property type="evidence" value="ECO:0007669"/>
    <property type="project" value="TreeGrafter"/>
</dbReference>
<dbReference type="PROSITE" id="PS50090">
    <property type="entry name" value="MYB_LIKE"/>
    <property type="match status" value="2"/>
</dbReference>
<keyword evidence="6" id="KW-0227">DNA damage</keyword>
<evidence type="ECO:0000313" key="17">
    <source>
        <dbReference type="EMBL" id="CAD2152795.1"/>
    </source>
</evidence>
<keyword evidence="8" id="KW-0238">DNA-binding</keyword>
<feature type="region of interest" description="Disordered" evidence="14">
    <location>
        <begin position="245"/>
        <end position="281"/>
    </location>
</feature>
<evidence type="ECO:0000256" key="1">
    <source>
        <dbReference type="ARBA" id="ARBA00004123"/>
    </source>
</evidence>
<evidence type="ECO:0000256" key="4">
    <source>
        <dbReference type="ARBA" id="ARBA00022728"/>
    </source>
</evidence>
<evidence type="ECO:0000256" key="13">
    <source>
        <dbReference type="SAM" id="Coils"/>
    </source>
</evidence>
<dbReference type="GO" id="GO:0000398">
    <property type="term" value="P:mRNA splicing, via spliceosome"/>
    <property type="evidence" value="ECO:0007669"/>
    <property type="project" value="InterPro"/>
</dbReference>
<dbReference type="SMART" id="SM00717">
    <property type="entry name" value="SANT"/>
    <property type="match status" value="2"/>
</dbReference>
<dbReference type="PANTHER" id="PTHR45885:SF1">
    <property type="entry name" value="CELL DIVISION CYCLE 5-LIKE PROTEIN"/>
    <property type="match status" value="1"/>
</dbReference>
<dbReference type="InterPro" id="IPR021786">
    <property type="entry name" value="Cdc5p/Cef1_C"/>
</dbReference>
<comment type="caution">
    <text evidence="17">The sequence shown here is derived from an EMBL/GenBank/DDBJ whole genome shotgun (WGS) entry which is preliminary data.</text>
</comment>
<dbReference type="CDD" id="cd11659">
    <property type="entry name" value="SANT_CDC5_II"/>
    <property type="match status" value="1"/>
</dbReference>
<evidence type="ECO:0000256" key="5">
    <source>
        <dbReference type="ARBA" id="ARBA00022737"/>
    </source>
</evidence>
<protein>
    <submittedName>
        <fullName evidence="17">Uncharacterized protein</fullName>
    </submittedName>
</protein>
<feature type="domain" description="Myb-like" evidence="15">
    <location>
        <begin position="3"/>
        <end position="54"/>
    </location>
</feature>
<dbReference type="InterPro" id="IPR047242">
    <property type="entry name" value="CDC5L/Cef1"/>
</dbReference>
<keyword evidence="11" id="KW-0539">Nucleus</keyword>
<dbReference type="PANTHER" id="PTHR45885">
    <property type="entry name" value="CELL DIVISION CYCLE 5-LIKE PROTEIN"/>
    <property type="match status" value="1"/>
</dbReference>
<keyword evidence="5" id="KW-0677">Repeat</keyword>
<comment type="similarity">
    <text evidence="2">Belongs to the CEF1 family.</text>
</comment>
<evidence type="ECO:0000256" key="11">
    <source>
        <dbReference type="ARBA" id="ARBA00023242"/>
    </source>
</evidence>
<keyword evidence="7 13" id="KW-0175">Coiled coil</keyword>
<feature type="compositionally biased region" description="Low complexity" evidence="14">
    <location>
        <begin position="424"/>
        <end position="437"/>
    </location>
</feature>
<dbReference type="PROSITE" id="PS51294">
    <property type="entry name" value="HTH_MYB"/>
    <property type="match status" value="2"/>
</dbReference>
<dbReference type="FunFam" id="1.10.10.60:FF:000091">
    <property type="entry name" value="CDC5 cell division cycle 5-like"/>
    <property type="match status" value="1"/>
</dbReference>
<dbReference type="Proteomes" id="UP000580250">
    <property type="component" value="Unassembled WGS sequence"/>
</dbReference>
<dbReference type="OrthoDB" id="1410009at2759"/>
<feature type="domain" description="HTH myb-type" evidence="16">
    <location>
        <begin position="3"/>
        <end position="58"/>
    </location>
</feature>
<evidence type="ECO:0000256" key="12">
    <source>
        <dbReference type="ARBA" id="ARBA00023306"/>
    </source>
</evidence>
<proteinExistence type="inferred from homology"/>
<keyword evidence="10" id="KW-0234">DNA repair</keyword>
<dbReference type="GO" id="GO:0005681">
    <property type="term" value="C:spliceosomal complex"/>
    <property type="evidence" value="ECO:0007669"/>
    <property type="project" value="UniProtKB-KW"/>
</dbReference>
<evidence type="ECO:0000313" key="18">
    <source>
        <dbReference type="Proteomes" id="UP000580250"/>
    </source>
</evidence>
<dbReference type="AlphaFoldDB" id="A0A6V7UDI2"/>
<keyword evidence="9" id="KW-0508">mRNA splicing</keyword>
<dbReference type="EMBL" id="CAJEWN010000051">
    <property type="protein sequence ID" value="CAD2152795.1"/>
    <property type="molecule type" value="Genomic_DNA"/>
</dbReference>
<dbReference type="Gene3D" id="1.10.10.60">
    <property type="entry name" value="Homeodomain-like"/>
    <property type="match status" value="2"/>
</dbReference>
<dbReference type="InterPro" id="IPR047240">
    <property type="entry name" value="SANT_CDC5L_II"/>
</dbReference>
<feature type="coiled-coil region" evidence="13">
    <location>
        <begin position="496"/>
        <end position="523"/>
    </location>
</feature>
<evidence type="ECO:0000256" key="6">
    <source>
        <dbReference type="ARBA" id="ARBA00022763"/>
    </source>
</evidence>
<dbReference type="GO" id="GO:0006281">
    <property type="term" value="P:DNA repair"/>
    <property type="evidence" value="ECO:0007669"/>
    <property type="project" value="UniProtKB-KW"/>
</dbReference>
<keyword evidence="3" id="KW-0507">mRNA processing</keyword>
<evidence type="ECO:0000256" key="7">
    <source>
        <dbReference type="ARBA" id="ARBA00023054"/>
    </source>
</evidence>
<organism evidence="17 18">
    <name type="scientific">Meloidogyne enterolobii</name>
    <name type="common">Root-knot nematode worm</name>
    <name type="synonym">Meloidogyne mayaguensis</name>
    <dbReference type="NCBI Taxonomy" id="390850"/>
    <lineage>
        <taxon>Eukaryota</taxon>
        <taxon>Metazoa</taxon>
        <taxon>Ecdysozoa</taxon>
        <taxon>Nematoda</taxon>
        <taxon>Chromadorea</taxon>
        <taxon>Rhabditida</taxon>
        <taxon>Tylenchina</taxon>
        <taxon>Tylenchomorpha</taxon>
        <taxon>Tylenchoidea</taxon>
        <taxon>Meloidogynidae</taxon>
        <taxon>Meloidogyninae</taxon>
        <taxon>Meloidogyne</taxon>
    </lineage>
</organism>
<evidence type="ECO:0000256" key="14">
    <source>
        <dbReference type="SAM" id="MobiDB-lite"/>
    </source>
</evidence>
<accession>A0A6V7UDI2</accession>
<dbReference type="Pfam" id="PF11831">
    <property type="entry name" value="Myb_Cef"/>
    <property type="match status" value="1"/>
</dbReference>
<evidence type="ECO:0000256" key="10">
    <source>
        <dbReference type="ARBA" id="ARBA00023204"/>
    </source>
</evidence>
<sequence>MVRVIIKGGVWKNTEDEILKAAIMKYGKNQWSRIASLLHRKSAKQCKARWYEWLDPRIKKTEWSREEDEKLLHLAKIMPTQWRTIAPIVGRTAAQCLERYEYLLDEAQRRAEGIEEEDSLKEAKKLKPGDVDPTPETKPARPDPIDMDEDELEMLSEARARLANTQGKKAKRKAREKQLGEARRLASLQKRRELRAAGIIIGSGWAYKMKKHRLMDYNNEIPFEKQVPAGFHDPSEDKFDKAQKTMVEEKRRDWQERDDRKADKDKLKKRKNEDLPESIFGEKHEKKRSKLILPEPQISDKELEDIIKIGHVSDSVRELVDDNPSSTLLHDYNESARMNAFSARTQRAAVGDVDTVARAADDLLALINVETPLKGGLNTPLHNHDFSAPGSQRQPISTPNTVLSAMAATPKNVGVGQTPGSQRTLASSTPGGASTTTEMNTPFRDQLNINPISDETRPSKKELQQQFFHLPKPKNDFELTEVGDEDDDFGGEGGLREEWIEDAAELEKRRQAIAEKKKALELEKRTKAFQRQLPLPSKLNIEYKKRGAGGTDLHKADDLIKSEMYSLMEWDVEGKEPPPKQIYSKEAMELAKKMIDIEATKMAEAEDIELKLDSQMWQVVANCFGELVKFQNRFTRLSNLSKRDQLEVLSERFKVLFGWMTSQATKMQKLEKKVRLKLGGYMNIESSLTDKLQELAKQRETALLELKTFKRLEQNEQKAIVKRINSLTAELKEQEIREKNLQKRFSFLQHRKWELEQLEKRENATSGQESIRYASFENVGHS</sequence>
<evidence type="ECO:0000259" key="15">
    <source>
        <dbReference type="PROSITE" id="PS50090"/>
    </source>
</evidence>
<dbReference type="Pfam" id="PF13921">
    <property type="entry name" value="Myb_DNA-bind_6"/>
    <property type="match status" value="1"/>
</dbReference>
<dbReference type="GO" id="GO:0000974">
    <property type="term" value="C:Prp19 complex"/>
    <property type="evidence" value="ECO:0007669"/>
    <property type="project" value="InterPro"/>
</dbReference>
<dbReference type="SUPFAM" id="SSF46689">
    <property type="entry name" value="Homeodomain-like"/>
    <property type="match status" value="1"/>
</dbReference>
<feature type="coiled-coil region" evidence="13">
    <location>
        <begin position="692"/>
        <end position="751"/>
    </location>
</feature>
<reference evidence="17 18" key="1">
    <citation type="submission" date="2020-08" db="EMBL/GenBank/DDBJ databases">
        <authorList>
            <person name="Koutsovoulos G."/>
            <person name="Danchin GJ E."/>
        </authorList>
    </citation>
    <scope>NUCLEOTIDE SEQUENCE [LARGE SCALE GENOMIC DNA]</scope>
</reference>
<feature type="domain" description="Myb-like" evidence="15">
    <location>
        <begin position="55"/>
        <end position="104"/>
    </location>
</feature>
<name>A0A6V7UDI2_MELEN</name>
<feature type="domain" description="HTH myb-type" evidence="16">
    <location>
        <begin position="59"/>
        <end position="108"/>
    </location>
</feature>
<dbReference type="InterPro" id="IPR001005">
    <property type="entry name" value="SANT/Myb"/>
</dbReference>
<evidence type="ECO:0000256" key="3">
    <source>
        <dbReference type="ARBA" id="ARBA00022664"/>
    </source>
</evidence>
<feature type="compositionally biased region" description="Basic and acidic residues" evidence="14">
    <location>
        <begin position="120"/>
        <end position="130"/>
    </location>
</feature>
<feature type="region of interest" description="Disordered" evidence="14">
    <location>
        <begin position="412"/>
        <end position="446"/>
    </location>
</feature>
<dbReference type="InterPro" id="IPR017930">
    <property type="entry name" value="Myb_dom"/>
</dbReference>
<feature type="region of interest" description="Disordered" evidence="14">
    <location>
        <begin position="163"/>
        <end position="182"/>
    </location>
</feature>
<evidence type="ECO:0000259" key="16">
    <source>
        <dbReference type="PROSITE" id="PS51294"/>
    </source>
</evidence>
<evidence type="ECO:0000256" key="9">
    <source>
        <dbReference type="ARBA" id="ARBA00023187"/>
    </source>
</evidence>
<comment type="subcellular location">
    <subcellularLocation>
        <location evidence="1">Nucleus</location>
    </subcellularLocation>
</comment>
<feature type="region of interest" description="Disordered" evidence="14">
    <location>
        <begin position="114"/>
        <end position="146"/>
    </location>
</feature>
<keyword evidence="4" id="KW-0747">Spliceosome</keyword>
<keyword evidence="12" id="KW-0131">Cell cycle</keyword>
<dbReference type="GO" id="GO:0000977">
    <property type="term" value="F:RNA polymerase II transcription regulatory region sequence-specific DNA binding"/>
    <property type="evidence" value="ECO:0007669"/>
    <property type="project" value="TreeGrafter"/>
</dbReference>
<dbReference type="CDD" id="cd00167">
    <property type="entry name" value="SANT"/>
    <property type="match status" value="1"/>
</dbReference>